<dbReference type="InterPro" id="IPR010987">
    <property type="entry name" value="Glutathione-S-Trfase_C-like"/>
</dbReference>
<protein>
    <submittedName>
        <fullName evidence="4">Glutathione-S-transferase epsilon class</fullName>
        <ecNumber evidence="4">2.5.1.18</ecNumber>
    </submittedName>
</protein>
<keyword evidence="4" id="KW-0808">Transferase</keyword>
<dbReference type="InterPro" id="IPR036282">
    <property type="entry name" value="Glutathione-S-Trfase_C_sf"/>
</dbReference>
<evidence type="ECO:0000259" key="3">
    <source>
        <dbReference type="PROSITE" id="PS50405"/>
    </source>
</evidence>
<dbReference type="EMBL" id="LR824551">
    <property type="protein sequence ID" value="CAH1640488.1"/>
    <property type="molecule type" value="Genomic_DNA"/>
</dbReference>
<dbReference type="SFLD" id="SFLDS00019">
    <property type="entry name" value="Glutathione_Transferase_(cytos"/>
    <property type="match status" value="1"/>
</dbReference>
<dbReference type="InterPro" id="IPR040079">
    <property type="entry name" value="Glutathione_S-Trfase"/>
</dbReference>
<evidence type="ECO:0000256" key="1">
    <source>
        <dbReference type="ARBA" id="ARBA00011738"/>
    </source>
</evidence>
<dbReference type="PROSITE" id="PS50405">
    <property type="entry name" value="GST_CTER"/>
    <property type="match status" value="1"/>
</dbReference>
<feature type="domain" description="GST C-terminal" evidence="3">
    <location>
        <begin position="90"/>
        <end position="211"/>
    </location>
</feature>
<dbReference type="Proteomes" id="UP001153321">
    <property type="component" value="Chromosome 20"/>
</dbReference>
<evidence type="ECO:0000313" key="5">
    <source>
        <dbReference type="EMBL" id="CAH1640488.1"/>
    </source>
</evidence>
<dbReference type="InterPro" id="IPR004046">
    <property type="entry name" value="GST_C"/>
</dbReference>
<gene>
    <name evidence="5" type="ORF">SPLIT_LOCUS5844</name>
</gene>
<dbReference type="GO" id="GO:0006749">
    <property type="term" value="P:glutathione metabolic process"/>
    <property type="evidence" value="ECO:0007669"/>
    <property type="project" value="TreeGrafter"/>
</dbReference>
<dbReference type="SUPFAM" id="SSF52833">
    <property type="entry name" value="Thioredoxin-like"/>
    <property type="match status" value="1"/>
</dbReference>
<dbReference type="SFLD" id="SFLDG00358">
    <property type="entry name" value="Main_(cytGST)"/>
    <property type="match status" value="1"/>
</dbReference>
<name>A0A3G1ZLB4_SPOLI</name>
<accession>A0A3G1ZLB4</accession>
<dbReference type="SFLD" id="SFLDG01153">
    <property type="entry name" value="Main.4:_Theta-like"/>
    <property type="match status" value="1"/>
</dbReference>
<dbReference type="CDD" id="cd03045">
    <property type="entry name" value="GST_N_Delta_Epsilon"/>
    <property type="match status" value="1"/>
</dbReference>
<dbReference type="Pfam" id="PF13417">
    <property type="entry name" value="GST_N_3"/>
    <property type="match status" value="1"/>
</dbReference>
<dbReference type="Gene3D" id="3.40.30.10">
    <property type="entry name" value="Glutaredoxin"/>
    <property type="match status" value="1"/>
</dbReference>
<dbReference type="GO" id="GO:0004364">
    <property type="term" value="F:glutathione transferase activity"/>
    <property type="evidence" value="ECO:0007669"/>
    <property type="project" value="UniProtKB-EC"/>
</dbReference>
<reference evidence="4" key="1">
    <citation type="journal article" date="2018" name="Front. Physiol.">
        <title>Glutathione-S-Transferases in the Olfactory Organ of the Noctuid Moth Spodoptera littoralis, Diversity and Conservation of Chemosensory Clades.</title>
        <authorList>
            <person name="Durand N."/>
            <person name="Pottier M.A."/>
            <person name="Siaussat D."/>
            <person name="Bozzolan F."/>
            <person name="Maibeche M."/>
            <person name="Chertemps T."/>
        </authorList>
    </citation>
    <scope>NUCLEOTIDE SEQUENCE</scope>
</reference>
<evidence type="ECO:0000313" key="6">
    <source>
        <dbReference type="Proteomes" id="UP001153321"/>
    </source>
</evidence>
<evidence type="ECO:0000313" key="4">
    <source>
        <dbReference type="EMBL" id="AYM01152.1"/>
    </source>
</evidence>
<dbReference type="InterPro" id="IPR004045">
    <property type="entry name" value="Glutathione_S-Trfase_N"/>
</dbReference>
<reference evidence="5" key="2">
    <citation type="submission" date="2022-02" db="EMBL/GenBank/DDBJ databases">
        <authorList>
            <person name="King R."/>
        </authorList>
    </citation>
    <scope>NUCLEOTIDE SEQUENCE</scope>
</reference>
<dbReference type="PROSITE" id="PS50404">
    <property type="entry name" value="GST_NTER"/>
    <property type="match status" value="1"/>
</dbReference>
<dbReference type="AlphaFoldDB" id="A0A3G1ZLB4"/>
<feature type="domain" description="GST N-terminal" evidence="2">
    <location>
        <begin position="1"/>
        <end position="82"/>
    </location>
</feature>
<comment type="subunit">
    <text evidence="1">Homodimer.</text>
</comment>
<dbReference type="Gene3D" id="1.20.1050.10">
    <property type="match status" value="1"/>
</dbReference>
<dbReference type="EC" id="2.5.1.18" evidence="4"/>
<dbReference type="PANTHER" id="PTHR43969:SF9">
    <property type="entry name" value="GLUTATHIONE S TRANSFERASE D10, ISOFORM A-RELATED"/>
    <property type="match status" value="1"/>
</dbReference>
<evidence type="ECO:0000259" key="2">
    <source>
        <dbReference type="PROSITE" id="PS50404"/>
    </source>
</evidence>
<dbReference type="EMBL" id="MH177580">
    <property type="protein sequence ID" value="AYM01152.1"/>
    <property type="molecule type" value="mRNA"/>
</dbReference>
<dbReference type="Pfam" id="PF00043">
    <property type="entry name" value="GST_C"/>
    <property type="match status" value="1"/>
</dbReference>
<organism evidence="4">
    <name type="scientific">Spodoptera littoralis</name>
    <name type="common">Egyptian cotton leafworm</name>
    <dbReference type="NCBI Taxonomy" id="7109"/>
    <lineage>
        <taxon>Eukaryota</taxon>
        <taxon>Metazoa</taxon>
        <taxon>Ecdysozoa</taxon>
        <taxon>Arthropoda</taxon>
        <taxon>Hexapoda</taxon>
        <taxon>Insecta</taxon>
        <taxon>Pterygota</taxon>
        <taxon>Neoptera</taxon>
        <taxon>Endopterygota</taxon>
        <taxon>Lepidoptera</taxon>
        <taxon>Glossata</taxon>
        <taxon>Ditrysia</taxon>
        <taxon>Noctuoidea</taxon>
        <taxon>Noctuidae</taxon>
        <taxon>Amphipyrinae</taxon>
        <taxon>Spodoptera</taxon>
    </lineage>
</organism>
<dbReference type="FunFam" id="1.20.1050.10:FF:000007">
    <property type="entry name" value="Glutathione S-transferase 1-1"/>
    <property type="match status" value="1"/>
</dbReference>
<dbReference type="CDD" id="cd03177">
    <property type="entry name" value="GST_C_Delta_Epsilon"/>
    <property type="match status" value="1"/>
</dbReference>
<keyword evidence="6" id="KW-1185">Reference proteome</keyword>
<sequence length="217" mass="23941">MPLKIYKLDASPPARAVMMLAELLKLKHEAVDVNLMTGDHLTPEYLKKNPQHTVPLLEDGDFYVADSHAINTYLASKYGGAQSAQLYPTDLQVRATIDSRLYFDISAIAGNSGAIVSALLRGDITSPTKEQTDKLNSAYEILDKFLQKTKYVAADHLTVADISLAASLSSASLLVPIDEKYSKLTAWFNTIQQEDWYKKANGPGLEAYKAFVQSKLK</sequence>
<dbReference type="PANTHER" id="PTHR43969">
    <property type="entry name" value="GLUTATHIONE S TRANSFERASE D10, ISOFORM A-RELATED"/>
    <property type="match status" value="1"/>
</dbReference>
<proteinExistence type="evidence at transcript level"/>
<dbReference type="FunFam" id="3.40.30.10:FF:000034">
    <property type="entry name" value="glutathione S-transferase 1"/>
    <property type="match status" value="1"/>
</dbReference>
<dbReference type="SUPFAM" id="SSF47616">
    <property type="entry name" value="GST C-terminal domain-like"/>
    <property type="match status" value="1"/>
</dbReference>
<dbReference type="InterPro" id="IPR036249">
    <property type="entry name" value="Thioredoxin-like_sf"/>
</dbReference>